<dbReference type="AlphaFoldDB" id="A0A1M4N1M4"/>
<proteinExistence type="predicted"/>
<reference evidence="2" key="1">
    <citation type="submission" date="2016-09" db="EMBL/GenBank/DDBJ databases">
        <authorList>
            <person name="Wibberg D."/>
        </authorList>
    </citation>
    <scope>NUCLEOTIDE SEQUENCE [LARGE SCALE GENOMIC DNA]</scope>
</reference>
<gene>
    <name evidence="1" type="ORF">KARMA_2145</name>
</gene>
<protein>
    <submittedName>
        <fullName evidence="1">Phage-related minor tail protein-like</fullName>
    </submittedName>
</protein>
<keyword evidence="2" id="KW-1185">Reference proteome</keyword>
<sequence length="218" mass="22648">MTEGLSDLEADLDRLEESMEGAASLTRGFEAELSRMRESMSETTLDMRRMERGMSNGLRRAFDAVVLDGTRLSTALSGLGQSMVKTAYGAATKPVTDQAAGALSGTLGAFMSRVLPFAKGGAFAQGRVMPFAKGGIVNSPTAFPMKGATGLMGEAGPEAIMPLTRGPDGSLGVRSAGGAGPVSVVMNITTSDAASFRRSQSQIAARMARALSHGNRNH</sequence>
<organism evidence="1 2">
    <name type="scientific">Donghicola eburneus</name>
    <dbReference type="NCBI Taxonomy" id="393278"/>
    <lineage>
        <taxon>Bacteria</taxon>
        <taxon>Pseudomonadati</taxon>
        <taxon>Pseudomonadota</taxon>
        <taxon>Alphaproteobacteria</taxon>
        <taxon>Rhodobacterales</taxon>
        <taxon>Roseobacteraceae</taxon>
        <taxon>Donghicola</taxon>
    </lineage>
</organism>
<dbReference type="EMBL" id="FMJB01000050">
    <property type="protein sequence ID" value="SCM67938.1"/>
    <property type="molecule type" value="Genomic_DNA"/>
</dbReference>
<evidence type="ECO:0000313" key="1">
    <source>
        <dbReference type="EMBL" id="SCM67938.1"/>
    </source>
</evidence>
<dbReference type="Proteomes" id="UP000184085">
    <property type="component" value="Unassembled WGS sequence"/>
</dbReference>
<evidence type="ECO:0000313" key="2">
    <source>
        <dbReference type="Proteomes" id="UP000184085"/>
    </source>
</evidence>
<name>A0A1M4N1M4_9RHOB</name>
<accession>A0A1M4N1M4</accession>